<dbReference type="AlphaFoldDB" id="A0A1F7X2F2"/>
<proteinExistence type="predicted"/>
<evidence type="ECO:0000313" key="3">
    <source>
        <dbReference type="Proteomes" id="UP000176939"/>
    </source>
</evidence>
<protein>
    <submittedName>
        <fullName evidence="2">Uncharacterized protein</fullName>
    </submittedName>
</protein>
<accession>A0A1F7X2F2</accession>
<feature type="region of interest" description="Disordered" evidence="1">
    <location>
        <begin position="138"/>
        <end position="160"/>
    </location>
</feature>
<dbReference type="EMBL" id="MGFQ01000024">
    <property type="protein sequence ID" value="OGM09274.1"/>
    <property type="molecule type" value="Genomic_DNA"/>
</dbReference>
<reference evidence="2 3" key="1">
    <citation type="journal article" date="2016" name="Nat. Commun.">
        <title>Thousands of microbial genomes shed light on interconnected biogeochemical processes in an aquifer system.</title>
        <authorList>
            <person name="Anantharaman K."/>
            <person name="Brown C.T."/>
            <person name="Hug L.A."/>
            <person name="Sharon I."/>
            <person name="Castelle C.J."/>
            <person name="Probst A.J."/>
            <person name="Thomas B.C."/>
            <person name="Singh A."/>
            <person name="Wilkins M.J."/>
            <person name="Karaoz U."/>
            <person name="Brodie E.L."/>
            <person name="Williams K.H."/>
            <person name="Hubbard S.S."/>
            <person name="Banfield J.F."/>
        </authorList>
    </citation>
    <scope>NUCLEOTIDE SEQUENCE [LARGE SCALE GENOMIC DNA]</scope>
</reference>
<gene>
    <name evidence="2" type="ORF">A2Z67_05025</name>
</gene>
<comment type="caution">
    <text evidence="2">The sequence shown here is derived from an EMBL/GenBank/DDBJ whole genome shotgun (WGS) entry which is preliminary data.</text>
</comment>
<evidence type="ECO:0000256" key="1">
    <source>
        <dbReference type="SAM" id="MobiDB-lite"/>
    </source>
</evidence>
<organism evidence="2 3">
    <name type="scientific">Candidatus Woesebacteria bacterium RBG_13_36_22</name>
    <dbReference type="NCBI Taxonomy" id="1802478"/>
    <lineage>
        <taxon>Bacteria</taxon>
        <taxon>Candidatus Woeseibacteriota</taxon>
    </lineage>
</organism>
<name>A0A1F7X2F2_9BACT</name>
<evidence type="ECO:0000313" key="2">
    <source>
        <dbReference type="EMBL" id="OGM09274.1"/>
    </source>
</evidence>
<sequence length="318" mass="33928">MKSEIMKRCMAIVPKQFNQNKNGGLEIMKKYLLALVLVATMAVAVPAFAEITDWQGPGFYTAGNGSNVVYYASNPAGHVSDIFVGTGIDGDGGVGDITNTNNNSNKNTNTNINTNANLNNNDNRNTNVNTNMAIGNIQGQKQGQKQSQTQSQSQSQSMSNTQIIEDTKQFLGAPQVIPMPIPLIQGGRVGDVTAQVVLFDIPALPYKGEKVKRVLKVVSGSIFDRVRLEDIEEDLLDAFKGIVDKYGSKDFNLAKVRYLVQYKDSAMGAGVGGGGSASLSGIGGGTNPLGYGATGAILPGYTRSTADPTYIIKFFEIQ</sequence>
<dbReference type="Proteomes" id="UP000176939">
    <property type="component" value="Unassembled WGS sequence"/>
</dbReference>